<dbReference type="Proteomes" id="UP001597533">
    <property type="component" value="Unassembled WGS sequence"/>
</dbReference>
<accession>A0ABW5WNH9</accession>
<proteinExistence type="predicted"/>
<evidence type="ECO:0000313" key="2">
    <source>
        <dbReference type="Proteomes" id="UP001597533"/>
    </source>
</evidence>
<organism evidence="1 2">
    <name type="scientific">Lacinutrix iliipiscaria</name>
    <dbReference type="NCBI Taxonomy" id="1230532"/>
    <lineage>
        <taxon>Bacteria</taxon>
        <taxon>Pseudomonadati</taxon>
        <taxon>Bacteroidota</taxon>
        <taxon>Flavobacteriia</taxon>
        <taxon>Flavobacteriales</taxon>
        <taxon>Flavobacteriaceae</taxon>
        <taxon>Lacinutrix</taxon>
    </lineage>
</organism>
<protein>
    <submittedName>
        <fullName evidence="1">Uncharacterized protein</fullName>
    </submittedName>
</protein>
<comment type="caution">
    <text evidence="1">The sequence shown here is derived from an EMBL/GenBank/DDBJ whole genome shotgun (WGS) entry which is preliminary data.</text>
</comment>
<dbReference type="EMBL" id="JBHUOV010000007">
    <property type="protein sequence ID" value="MFD2824232.1"/>
    <property type="molecule type" value="Genomic_DNA"/>
</dbReference>
<reference evidence="2" key="1">
    <citation type="journal article" date="2019" name="Int. J. Syst. Evol. Microbiol.">
        <title>The Global Catalogue of Microorganisms (GCM) 10K type strain sequencing project: providing services to taxonomists for standard genome sequencing and annotation.</title>
        <authorList>
            <consortium name="The Broad Institute Genomics Platform"/>
            <consortium name="The Broad Institute Genome Sequencing Center for Infectious Disease"/>
            <person name="Wu L."/>
            <person name="Ma J."/>
        </authorList>
    </citation>
    <scope>NUCLEOTIDE SEQUENCE [LARGE SCALE GENOMIC DNA]</scope>
    <source>
        <strain evidence="2">KCTC 32141</strain>
    </source>
</reference>
<sequence length="317" mass="38454">MTDKKVLFITYDLSGYYDCIKDEFNNQYTHVDYYNIALLKRYKYKHIFQKIYAGIYKLLTKKKLKNFYQLQPVIKELQDKTYDYTLVVRPDLFFDSQLTTLKNNTNNFIAYYHDSINNIPRKKEVIHFFDKVYSYERKDVKDYNLHFIPNFIYLNQEYKKNAPNYMAFTIMSKDYRFKTLEKLAAQFKEKHISYQFLVQSDKDTQSDLIHFIKERKNNAQVLDYLKQTHSIVDIHKYGVQDGLTFRVFESLFFEKKIITTNKDIKTYDFYNPNNIFVIEDVKAFDIPEAFFKTPYEALPESIYQKYHYTNWVKTILS</sequence>
<gene>
    <name evidence="1" type="ORF">ACFS5M_11175</name>
</gene>
<dbReference type="RefSeq" id="WP_183488537.1">
    <property type="nucleotide sequence ID" value="NZ_JBHUOV010000007.1"/>
</dbReference>
<keyword evidence="2" id="KW-1185">Reference proteome</keyword>
<name>A0ABW5WNH9_9FLAO</name>
<evidence type="ECO:0000313" key="1">
    <source>
        <dbReference type="EMBL" id="MFD2824232.1"/>
    </source>
</evidence>